<evidence type="ECO:0000313" key="3">
    <source>
        <dbReference type="Proteomes" id="UP001314205"/>
    </source>
</evidence>
<protein>
    <recommendedName>
        <fullName evidence="1">DUF4806 domain-containing protein</fullName>
    </recommendedName>
</protein>
<dbReference type="PANTHER" id="PTHR34153:SF2">
    <property type="entry name" value="SI:CH211-262H13.3-RELATED"/>
    <property type="match status" value="1"/>
</dbReference>
<dbReference type="Pfam" id="PF16064">
    <property type="entry name" value="DUF4806"/>
    <property type="match status" value="1"/>
</dbReference>
<dbReference type="InterPro" id="IPR032071">
    <property type="entry name" value="DUF4806"/>
</dbReference>
<dbReference type="EMBL" id="CAVLGL010000087">
    <property type="protein sequence ID" value="CAK1591736.1"/>
    <property type="molecule type" value="Genomic_DNA"/>
</dbReference>
<feature type="domain" description="DUF4806" evidence="1">
    <location>
        <begin position="129"/>
        <end position="208"/>
    </location>
</feature>
<sequence>MFCADTGQAQPNQNQETINTSIPEKTLSLLDVVDGLPVLTNSVLLDLAEDGEGRLAPVSRLGTVGSPRCRYEQTPNLGIDVPATPSRGQGLTGYQGKVLSILSCIKTQNGQTISLLKHTGTLKVTLKPELQFPIQNADELNTIESLLDIKENFDNLVSYMRTFGGRDISSKVSRVMKFCFTDQIAEQYNFYGKRSNKKPFCQLRLRECVVVKFNIIRDYKAVKIGSGVSEIFNFEIFRKLVQSLKAMAASWFDLQPLKQKVVGWNPRLRA</sequence>
<dbReference type="AlphaFoldDB" id="A0AAV1LCS5"/>
<proteinExistence type="predicted"/>
<keyword evidence="3" id="KW-1185">Reference proteome</keyword>
<reference evidence="2 3" key="1">
    <citation type="submission" date="2023-11" db="EMBL/GenBank/DDBJ databases">
        <authorList>
            <person name="Hedman E."/>
            <person name="Englund M."/>
            <person name="Stromberg M."/>
            <person name="Nyberg Akerstrom W."/>
            <person name="Nylinder S."/>
            <person name="Jareborg N."/>
            <person name="Kallberg Y."/>
            <person name="Kronander E."/>
        </authorList>
    </citation>
    <scope>NUCLEOTIDE SEQUENCE [LARGE SCALE GENOMIC DNA]</scope>
</reference>
<evidence type="ECO:0000313" key="2">
    <source>
        <dbReference type="EMBL" id="CAK1591736.1"/>
    </source>
</evidence>
<gene>
    <name evidence="2" type="ORF">PARMNEM_LOCUS11905</name>
</gene>
<dbReference type="PANTHER" id="PTHR34153">
    <property type="entry name" value="SI:CH211-262H13.3-RELATED-RELATED"/>
    <property type="match status" value="1"/>
</dbReference>
<name>A0AAV1LCS5_9NEOP</name>
<accession>A0AAV1LCS5</accession>
<comment type="caution">
    <text evidence="2">The sequence shown here is derived from an EMBL/GenBank/DDBJ whole genome shotgun (WGS) entry which is preliminary data.</text>
</comment>
<evidence type="ECO:0000259" key="1">
    <source>
        <dbReference type="Pfam" id="PF16064"/>
    </source>
</evidence>
<organism evidence="2 3">
    <name type="scientific">Parnassius mnemosyne</name>
    <name type="common">clouded apollo</name>
    <dbReference type="NCBI Taxonomy" id="213953"/>
    <lineage>
        <taxon>Eukaryota</taxon>
        <taxon>Metazoa</taxon>
        <taxon>Ecdysozoa</taxon>
        <taxon>Arthropoda</taxon>
        <taxon>Hexapoda</taxon>
        <taxon>Insecta</taxon>
        <taxon>Pterygota</taxon>
        <taxon>Neoptera</taxon>
        <taxon>Endopterygota</taxon>
        <taxon>Lepidoptera</taxon>
        <taxon>Glossata</taxon>
        <taxon>Ditrysia</taxon>
        <taxon>Papilionoidea</taxon>
        <taxon>Papilionidae</taxon>
        <taxon>Parnassiinae</taxon>
        <taxon>Parnassini</taxon>
        <taxon>Parnassius</taxon>
        <taxon>Driopa</taxon>
    </lineage>
</organism>
<dbReference type="Proteomes" id="UP001314205">
    <property type="component" value="Unassembled WGS sequence"/>
</dbReference>